<dbReference type="OrthoDB" id="252349at2"/>
<dbReference type="AlphaFoldDB" id="A0A366XQA2"/>
<evidence type="ECO:0000256" key="1">
    <source>
        <dbReference type="SAM" id="MobiDB-lite"/>
    </source>
</evidence>
<dbReference type="Pfam" id="PF13472">
    <property type="entry name" value="Lipase_GDSL_2"/>
    <property type="match status" value="1"/>
</dbReference>
<keyword evidence="2" id="KW-1133">Transmembrane helix</keyword>
<dbReference type="GO" id="GO:0004622">
    <property type="term" value="F:phosphatidylcholine lysophospholipase activity"/>
    <property type="evidence" value="ECO:0007669"/>
    <property type="project" value="TreeGrafter"/>
</dbReference>
<dbReference type="PANTHER" id="PTHR30383">
    <property type="entry name" value="THIOESTERASE 1/PROTEASE 1/LYSOPHOSPHOLIPASE L1"/>
    <property type="match status" value="1"/>
</dbReference>
<keyword evidence="2" id="KW-0812">Transmembrane</keyword>
<evidence type="ECO:0000256" key="2">
    <source>
        <dbReference type="SAM" id="Phobius"/>
    </source>
</evidence>
<dbReference type="EMBL" id="QOCW01000031">
    <property type="protein sequence ID" value="RBW67698.1"/>
    <property type="molecule type" value="Genomic_DNA"/>
</dbReference>
<evidence type="ECO:0000313" key="5">
    <source>
        <dbReference type="Proteomes" id="UP000253314"/>
    </source>
</evidence>
<keyword evidence="5" id="KW-1185">Reference proteome</keyword>
<organism evidence="4 5">
    <name type="scientific">Bacillus taeanensis</name>
    <dbReference type="NCBI Taxonomy" id="273032"/>
    <lineage>
        <taxon>Bacteria</taxon>
        <taxon>Bacillati</taxon>
        <taxon>Bacillota</taxon>
        <taxon>Bacilli</taxon>
        <taxon>Bacillales</taxon>
        <taxon>Bacillaceae</taxon>
        <taxon>Bacillus</taxon>
    </lineage>
</organism>
<feature type="region of interest" description="Disordered" evidence="1">
    <location>
        <begin position="59"/>
        <end position="89"/>
    </location>
</feature>
<dbReference type="SUPFAM" id="SSF52266">
    <property type="entry name" value="SGNH hydrolase"/>
    <property type="match status" value="1"/>
</dbReference>
<feature type="domain" description="SGNH hydrolase-type esterase" evidence="3">
    <location>
        <begin position="105"/>
        <end position="294"/>
    </location>
</feature>
<comment type="caution">
    <text evidence="4">The sequence shown here is derived from an EMBL/GenBank/DDBJ whole genome shotgun (WGS) entry which is preliminary data.</text>
</comment>
<dbReference type="PANTHER" id="PTHR30383:SF27">
    <property type="entry name" value="SPORE GERMINATION LIPASE LIPC"/>
    <property type="match status" value="1"/>
</dbReference>
<gene>
    <name evidence="4" type="ORF">DS031_20715</name>
</gene>
<dbReference type="Gene3D" id="3.40.50.1110">
    <property type="entry name" value="SGNH hydrolase"/>
    <property type="match status" value="1"/>
</dbReference>
<evidence type="ECO:0000259" key="3">
    <source>
        <dbReference type="Pfam" id="PF13472"/>
    </source>
</evidence>
<dbReference type="InterPro" id="IPR013830">
    <property type="entry name" value="SGNH_hydro"/>
</dbReference>
<dbReference type="RefSeq" id="WP_113808102.1">
    <property type="nucleotide sequence ID" value="NZ_QOCW01000031.1"/>
</dbReference>
<reference evidence="4 5" key="1">
    <citation type="submission" date="2018-07" db="EMBL/GenBank/DDBJ databases">
        <title>Lottiidibacillus patelloidae gen. nov., sp. nov., isolated from the intestinal tract of a marine limpet and the reclassification of B. taeanensis BH030017T, B. algicola KMM 3737T and B. hwajinpoensis SW-72T as genus Lottiidibacillus.</title>
        <authorList>
            <person name="Liu R."/>
            <person name="Huang Z."/>
        </authorList>
    </citation>
    <scope>NUCLEOTIDE SEQUENCE [LARGE SCALE GENOMIC DNA]</scope>
    <source>
        <strain evidence="4 5">BH030017</strain>
    </source>
</reference>
<accession>A0A366XQA2</accession>
<proteinExistence type="predicted"/>
<dbReference type="Proteomes" id="UP000253314">
    <property type="component" value="Unassembled WGS sequence"/>
</dbReference>
<protein>
    <submittedName>
        <fullName evidence="4">GDSL family lipase</fullName>
    </submittedName>
</protein>
<feature type="transmembrane region" description="Helical" evidence="2">
    <location>
        <begin position="7"/>
        <end position="28"/>
    </location>
</feature>
<keyword evidence="2" id="KW-0472">Membrane</keyword>
<dbReference type="InterPro" id="IPR051532">
    <property type="entry name" value="Ester_Hydrolysis_Enzymes"/>
</dbReference>
<feature type="compositionally biased region" description="Basic and acidic residues" evidence="1">
    <location>
        <begin position="61"/>
        <end position="89"/>
    </location>
</feature>
<dbReference type="InterPro" id="IPR036514">
    <property type="entry name" value="SGNH_hydro_sf"/>
</dbReference>
<evidence type="ECO:0000313" key="4">
    <source>
        <dbReference type="EMBL" id="RBW67698.1"/>
    </source>
</evidence>
<name>A0A366XQA2_9BACI</name>
<sequence length="319" mass="37053">MKVRLQKFIIGLFILIVCSIILLTYFQVQEGKRLNEMLLKDTIINQEMLLNEETVYEQTDNSDKKTLTEELKAENQKNEKKDKQTETKEEVAAAAVPSDITIVGLGDSLTKGVGDRNKQGYIGMVKDKLTEKLGNEPILKNYAVNGNRTDQLIKVLRKDEVKESLQEADYVFITIGGNDILKVFKSHFLDLDVGLFQTENKDYERRLHVIMRLIQEEAPNAQIYFTGLFNPFFQYFRDIVEFEEVLQEWNESSQIVLGEYENTHFVSISSLFETYDEQLLYKDNFHPNERGYELIANAVYQQIMINEGKSEKSEKELKE</sequence>